<organism evidence="1 2">
    <name type="scientific">Hibiscus sabdariffa</name>
    <name type="common">roselle</name>
    <dbReference type="NCBI Taxonomy" id="183260"/>
    <lineage>
        <taxon>Eukaryota</taxon>
        <taxon>Viridiplantae</taxon>
        <taxon>Streptophyta</taxon>
        <taxon>Embryophyta</taxon>
        <taxon>Tracheophyta</taxon>
        <taxon>Spermatophyta</taxon>
        <taxon>Magnoliopsida</taxon>
        <taxon>eudicotyledons</taxon>
        <taxon>Gunneridae</taxon>
        <taxon>Pentapetalae</taxon>
        <taxon>rosids</taxon>
        <taxon>malvids</taxon>
        <taxon>Malvales</taxon>
        <taxon>Malvaceae</taxon>
        <taxon>Malvoideae</taxon>
        <taxon>Hibiscus</taxon>
    </lineage>
</organism>
<accession>A0ABR2B6L8</accession>
<keyword evidence="2" id="KW-1185">Reference proteome</keyword>
<dbReference type="Proteomes" id="UP001472677">
    <property type="component" value="Unassembled WGS sequence"/>
</dbReference>
<reference evidence="1 2" key="1">
    <citation type="journal article" date="2024" name="G3 (Bethesda)">
        <title>Genome assembly of Hibiscus sabdariffa L. provides insights into metabolisms of medicinal natural products.</title>
        <authorList>
            <person name="Kim T."/>
        </authorList>
    </citation>
    <scope>NUCLEOTIDE SEQUENCE [LARGE SCALE GENOMIC DNA]</scope>
    <source>
        <strain evidence="1">TK-2024</strain>
        <tissue evidence="1">Old leaves</tissue>
    </source>
</reference>
<evidence type="ECO:0000313" key="2">
    <source>
        <dbReference type="Proteomes" id="UP001472677"/>
    </source>
</evidence>
<name>A0ABR2B6L8_9ROSI</name>
<evidence type="ECO:0000313" key="1">
    <source>
        <dbReference type="EMBL" id="KAK8502462.1"/>
    </source>
</evidence>
<protein>
    <submittedName>
        <fullName evidence="1">Uncharacterized protein</fullName>
    </submittedName>
</protein>
<sequence>MSIENGSGSGQMNCRGLFAANKSHSLRFFPPPLKDGEVKIKPPSEVFDAGIMVWGNSLVAQFLGRSLFLADMAEQLGTGKSGRKQKSKKSNAFIETIPDNEKTETAFTTTALLRLLP</sequence>
<proteinExistence type="predicted"/>
<gene>
    <name evidence="1" type="ORF">V6N12_020054</name>
</gene>
<comment type="caution">
    <text evidence="1">The sequence shown here is derived from an EMBL/GenBank/DDBJ whole genome shotgun (WGS) entry which is preliminary data.</text>
</comment>
<dbReference type="EMBL" id="JBBPBM010000169">
    <property type="protein sequence ID" value="KAK8502462.1"/>
    <property type="molecule type" value="Genomic_DNA"/>
</dbReference>